<dbReference type="InterPro" id="IPR051204">
    <property type="entry name" value="ABC_transp_perm/SBD"/>
</dbReference>
<dbReference type="InterPro" id="IPR035906">
    <property type="entry name" value="MetI-like_sf"/>
</dbReference>
<comment type="similarity">
    <text evidence="6">In the C-terminal section; belongs to the OsmX family.</text>
</comment>
<dbReference type="PROSITE" id="PS50928">
    <property type="entry name" value="ABC_TM1"/>
    <property type="match status" value="1"/>
</dbReference>
<dbReference type="GO" id="GO:0043190">
    <property type="term" value="C:ATP-binding cassette (ABC) transporter complex"/>
    <property type="evidence" value="ECO:0007669"/>
    <property type="project" value="InterPro"/>
</dbReference>
<comment type="subcellular location">
    <subcellularLocation>
        <location evidence="8">Cell membrane</location>
        <topology evidence="8">Multi-pass membrane protein</topology>
    </subcellularLocation>
    <subcellularLocation>
        <location evidence="1">Membrane</location>
        <topology evidence="1">Multi-pass membrane protein</topology>
    </subcellularLocation>
</comment>
<evidence type="ECO:0000256" key="4">
    <source>
        <dbReference type="ARBA" id="ARBA00022989"/>
    </source>
</evidence>
<feature type="transmembrane region" description="Helical" evidence="8">
    <location>
        <begin position="229"/>
        <end position="248"/>
    </location>
</feature>
<dbReference type="Gene3D" id="3.40.190.120">
    <property type="entry name" value="Osmoprotection protein (prox), domain 2"/>
    <property type="match status" value="1"/>
</dbReference>
<feature type="transmembrane region" description="Helical" evidence="8">
    <location>
        <begin position="56"/>
        <end position="78"/>
    </location>
</feature>
<feature type="domain" description="ABC transmembrane type-1" evidence="9">
    <location>
        <begin position="19"/>
        <end position="198"/>
    </location>
</feature>
<dbReference type="InterPro" id="IPR000515">
    <property type="entry name" value="MetI-like"/>
</dbReference>
<dbReference type="Pfam" id="PF00528">
    <property type="entry name" value="BPD_transp_1"/>
    <property type="match status" value="1"/>
</dbReference>
<evidence type="ECO:0000256" key="7">
    <source>
        <dbReference type="ARBA" id="ARBA00035652"/>
    </source>
</evidence>
<accession>A0A6N2RE57</accession>
<protein>
    <submittedName>
        <fullName evidence="10">Carnitine transport permease protein OpuCB</fullName>
    </submittedName>
</protein>
<keyword evidence="5 8" id="KW-0472">Membrane</keyword>
<sequence length="527" mass="57734">MAEFVQLFLDRKIELLELFIEHMNMTTLAVFISLAIGVPVGILITRSKPVAQVVIGAANVMQSIPCIALLAFSVPFVGIGTKPAILMVIVYALLPIIKNTYTGIMSIDPKTIEVAKGIGMTKWKRLLRIEIPIALPFIMSGIRISAVAAVGTMTIAAFAGAGGLGWFINLGLNSQNIDLVLLGAIPASLMALGLDFLLGRLEHAITPEGLRPPELIQNISKEKRRREQVVAFGLCALLVLLPVGFSVAEAVDSQGKDKIVVGSSNFTEVMILGYMYSDLIESNTDIEVEERFNLNGGVVCFNAIQNGDIDMFVEYTGSILPNYLHETIDTNDPQAVYEKAAELLKRDYNILLSEPLGFNNTYVMSVRPDTAQRYQIRTLSQLMQAAPQLRLGCTVEFIQRGDCLPLLEERFGTSFQSEKGLDSSIRYQAIAAGEIDVIDAFATDALLEKQGLTLIEDDVGFFPPYDAVNLVRQETLDKYPELEPVLAKMDGLLDEETMRALNAKVDIEGMDAKDVAHQFLVEKGLVA</sequence>
<dbReference type="InterPro" id="IPR007210">
    <property type="entry name" value="ABC_Gly_betaine_transp_sub-bd"/>
</dbReference>
<dbReference type="SUPFAM" id="SSF161098">
    <property type="entry name" value="MetI-like"/>
    <property type="match status" value="1"/>
</dbReference>
<reference evidence="10" key="1">
    <citation type="submission" date="2019-11" db="EMBL/GenBank/DDBJ databases">
        <authorList>
            <person name="Feng L."/>
        </authorList>
    </citation>
    <scope>NUCLEOTIDE SEQUENCE</scope>
    <source>
        <strain evidence="10">AundefinedLFYP135</strain>
    </source>
</reference>
<dbReference type="Gene3D" id="3.40.190.10">
    <property type="entry name" value="Periplasmic binding protein-like II"/>
    <property type="match status" value="1"/>
</dbReference>
<dbReference type="SUPFAM" id="SSF53850">
    <property type="entry name" value="Periplasmic binding protein-like II"/>
    <property type="match status" value="1"/>
</dbReference>
<evidence type="ECO:0000256" key="2">
    <source>
        <dbReference type="ARBA" id="ARBA00022448"/>
    </source>
</evidence>
<evidence type="ECO:0000256" key="8">
    <source>
        <dbReference type="RuleBase" id="RU363032"/>
    </source>
</evidence>
<evidence type="ECO:0000259" key="9">
    <source>
        <dbReference type="PROSITE" id="PS50928"/>
    </source>
</evidence>
<dbReference type="Gene3D" id="1.10.3720.10">
    <property type="entry name" value="MetI-like"/>
    <property type="match status" value="1"/>
</dbReference>
<dbReference type="GO" id="GO:0031460">
    <property type="term" value="P:glycine betaine transport"/>
    <property type="evidence" value="ECO:0007669"/>
    <property type="project" value="TreeGrafter"/>
</dbReference>
<keyword evidence="3 8" id="KW-0812">Transmembrane</keyword>
<dbReference type="FunFam" id="1.10.3720.10:FF:000001">
    <property type="entry name" value="Glycine betaine ABC transporter, permease"/>
    <property type="match status" value="1"/>
</dbReference>
<name>A0A6N2RE57_9FIRM</name>
<evidence type="ECO:0000256" key="3">
    <source>
        <dbReference type="ARBA" id="ARBA00022692"/>
    </source>
</evidence>
<gene>
    <name evidence="10" type="primary">opuCB</name>
    <name evidence="10" type="ORF">AULFYP135_00383</name>
</gene>
<feature type="transmembrane region" description="Helical" evidence="8">
    <location>
        <begin position="179"/>
        <end position="198"/>
    </location>
</feature>
<dbReference type="PANTHER" id="PTHR30177">
    <property type="entry name" value="GLYCINE BETAINE/L-PROLINE TRANSPORT SYSTEM PERMEASE PROTEIN PROW"/>
    <property type="match status" value="1"/>
</dbReference>
<feature type="transmembrane region" description="Helical" evidence="8">
    <location>
        <begin position="84"/>
        <end position="101"/>
    </location>
</feature>
<evidence type="ECO:0000313" key="10">
    <source>
        <dbReference type="EMBL" id="VYS79126.1"/>
    </source>
</evidence>
<organism evidence="10">
    <name type="scientific">uncultured Anaerotruncus sp</name>
    <dbReference type="NCBI Taxonomy" id="905011"/>
    <lineage>
        <taxon>Bacteria</taxon>
        <taxon>Bacillati</taxon>
        <taxon>Bacillota</taxon>
        <taxon>Clostridia</taxon>
        <taxon>Eubacteriales</taxon>
        <taxon>Oscillospiraceae</taxon>
        <taxon>Anaerotruncus</taxon>
        <taxon>environmental samples</taxon>
    </lineage>
</organism>
<dbReference type="PANTHER" id="PTHR30177:SF4">
    <property type="entry name" value="OSMOPROTECTANT IMPORT PERMEASE PROTEIN OSMW"/>
    <property type="match status" value="1"/>
</dbReference>
<dbReference type="CDD" id="cd06261">
    <property type="entry name" value="TM_PBP2"/>
    <property type="match status" value="1"/>
</dbReference>
<keyword evidence="2 8" id="KW-0813">Transport</keyword>
<dbReference type="EMBL" id="CACRSL010000003">
    <property type="protein sequence ID" value="VYS79126.1"/>
    <property type="molecule type" value="Genomic_DNA"/>
</dbReference>
<comment type="similarity">
    <text evidence="8">Belongs to the binding-protein-dependent transport system permease family.</text>
</comment>
<dbReference type="CDD" id="cd13609">
    <property type="entry name" value="PBP2_Opu_like_1"/>
    <property type="match status" value="1"/>
</dbReference>
<dbReference type="AlphaFoldDB" id="A0A6N2RE57"/>
<proteinExistence type="inferred from homology"/>
<feature type="transmembrane region" description="Helical" evidence="8">
    <location>
        <begin position="25"/>
        <end position="44"/>
    </location>
</feature>
<comment type="similarity">
    <text evidence="7">In the N-terminal section; belongs to the binding-protein-dependent transport system permease family.</text>
</comment>
<dbReference type="GO" id="GO:0022857">
    <property type="term" value="F:transmembrane transporter activity"/>
    <property type="evidence" value="ECO:0007669"/>
    <property type="project" value="InterPro"/>
</dbReference>
<feature type="transmembrane region" description="Helical" evidence="8">
    <location>
        <begin position="133"/>
        <end position="159"/>
    </location>
</feature>
<evidence type="ECO:0000256" key="1">
    <source>
        <dbReference type="ARBA" id="ARBA00004141"/>
    </source>
</evidence>
<keyword evidence="4 8" id="KW-1133">Transmembrane helix</keyword>
<evidence type="ECO:0000256" key="6">
    <source>
        <dbReference type="ARBA" id="ARBA00035642"/>
    </source>
</evidence>
<evidence type="ECO:0000256" key="5">
    <source>
        <dbReference type="ARBA" id="ARBA00023136"/>
    </source>
</evidence>
<dbReference type="Pfam" id="PF04069">
    <property type="entry name" value="OpuAC"/>
    <property type="match status" value="1"/>
</dbReference>